<dbReference type="Gene3D" id="3.40.50.1820">
    <property type="entry name" value="alpha/beta hydrolase"/>
    <property type="match status" value="1"/>
</dbReference>
<dbReference type="AlphaFoldDB" id="A0A2A4Z1W2"/>
<dbReference type="GO" id="GO:0016787">
    <property type="term" value="F:hydrolase activity"/>
    <property type="evidence" value="ECO:0007669"/>
    <property type="project" value="InterPro"/>
</dbReference>
<dbReference type="PANTHER" id="PTHR46623">
    <property type="entry name" value="CARBOXYMETHYLENEBUTENOLIDASE-RELATED"/>
    <property type="match status" value="1"/>
</dbReference>
<dbReference type="InterPro" id="IPR002925">
    <property type="entry name" value="Dienelactn_hydro"/>
</dbReference>
<feature type="domain" description="Dienelactone hydrolase" evidence="1">
    <location>
        <begin position="17"/>
        <end position="228"/>
    </location>
</feature>
<protein>
    <submittedName>
        <fullName evidence="2">Carboxymethylenebutenolidase</fullName>
    </submittedName>
</protein>
<comment type="caution">
    <text evidence="2">The sequence shown here is derived from an EMBL/GenBank/DDBJ whole genome shotgun (WGS) entry which is preliminary data.</text>
</comment>
<sequence length="232" mass="25104">MDTGMIEVETSDGERMPVYQAKPAEPNGGAIVVLQEIFGVNQNIRNICDGFAQMGFLAVAPELFWRQESNVQLDPSEDMEKAKSLMARLDQKLALSDVLSTATFARSQIPKNGRVGVMGYCLGGKLAYLAAATGKLNGFISYYGTGLHAVLSDDLPSHVSGLIHVAEEDYLCPLEAQQKISACFVENELVTVMSYPNMGHAFARVGGGAYEEASAQRADKATEKFLRKEISG</sequence>
<evidence type="ECO:0000259" key="1">
    <source>
        <dbReference type="Pfam" id="PF01738"/>
    </source>
</evidence>
<reference key="1">
    <citation type="submission" date="2017-08" db="EMBL/GenBank/DDBJ databases">
        <title>A dynamic microbial community with high functional redundancy inhabits the cold, oxic subseafloor aquifer.</title>
        <authorList>
            <person name="Tully B.J."/>
            <person name="Wheat C.G."/>
            <person name="Glazer B.T."/>
            <person name="Huber J.A."/>
        </authorList>
    </citation>
    <scope>NUCLEOTIDE SEQUENCE [LARGE SCALE GENOMIC DNA]</scope>
</reference>
<organism evidence="2">
    <name type="scientific">OCS116 cluster bacterium</name>
    <dbReference type="NCBI Taxonomy" id="2030921"/>
    <lineage>
        <taxon>Bacteria</taxon>
        <taxon>Pseudomonadati</taxon>
        <taxon>Pseudomonadota</taxon>
        <taxon>Alphaproteobacteria</taxon>
        <taxon>OCS116 cluster</taxon>
    </lineage>
</organism>
<name>A0A2A4Z1W2_9PROT</name>
<dbReference type="EMBL" id="NVUS01000011">
    <property type="protein sequence ID" value="PCJ00558.1"/>
    <property type="molecule type" value="Genomic_DNA"/>
</dbReference>
<dbReference type="SUPFAM" id="SSF53474">
    <property type="entry name" value="alpha/beta-Hydrolases"/>
    <property type="match status" value="1"/>
</dbReference>
<proteinExistence type="predicted"/>
<dbReference type="PANTHER" id="PTHR46623:SF6">
    <property type="entry name" value="ALPHA_BETA-HYDROLASES SUPERFAMILY PROTEIN"/>
    <property type="match status" value="1"/>
</dbReference>
<dbReference type="InterPro" id="IPR029058">
    <property type="entry name" value="AB_hydrolase_fold"/>
</dbReference>
<reference evidence="2" key="2">
    <citation type="journal article" date="2018" name="ISME J.">
        <title>A dynamic microbial community with high functional redundancy inhabits the cold, oxic subseafloor aquifer.</title>
        <authorList>
            <person name="Tully B.J."/>
            <person name="Wheat C.G."/>
            <person name="Glazer B.T."/>
            <person name="Huber J.A."/>
        </authorList>
    </citation>
    <scope>NUCLEOTIDE SEQUENCE</scope>
    <source>
        <strain evidence="2">NORP83</strain>
    </source>
</reference>
<evidence type="ECO:0000313" key="2">
    <source>
        <dbReference type="EMBL" id="PCJ00558.1"/>
    </source>
</evidence>
<dbReference type="InterPro" id="IPR051049">
    <property type="entry name" value="Dienelactone_hydrolase-like"/>
</dbReference>
<accession>A0A2A4Z1W2</accession>
<gene>
    <name evidence="2" type="ORF">COB13_09640</name>
</gene>
<dbReference type="Pfam" id="PF01738">
    <property type="entry name" value="DLH"/>
    <property type="match status" value="1"/>
</dbReference>